<dbReference type="PANTHER" id="PTHR43806:SF11">
    <property type="entry name" value="CEREVISIN-RELATED"/>
    <property type="match status" value="1"/>
</dbReference>
<feature type="domain" description="Peptidase S8/S53" evidence="7">
    <location>
        <begin position="69"/>
        <end position="338"/>
    </location>
</feature>
<evidence type="ECO:0000256" key="6">
    <source>
        <dbReference type="RuleBase" id="RU003355"/>
    </source>
</evidence>
<dbReference type="GO" id="GO:0004252">
    <property type="term" value="F:serine-type endopeptidase activity"/>
    <property type="evidence" value="ECO:0007669"/>
    <property type="project" value="UniProtKB-UniRule"/>
</dbReference>
<dbReference type="PROSITE" id="PS51892">
    <property type="entry name" value="SUBTILASE"/>
    <property type="match status" value="1"/>
</dbReference>
<evidence type="ECO:0000259" key="7">
    <source>
        <dbReference type="Pfam" id="PF00082"/>
    </source>
</evidence>
<evidence type="ECO:0000313" key="9">
    <source>
        <dbReference type="Proteomes" id="UP000215377"/>
    </source>
</evidence>
<comment type="similarity">
    <text evidence="1 5 6">Belongs to the peptidase S8 family.</text>
</comment>
<keyword evidence="9" id="KW-1185">Reference proteome</keyword>
<organism evidence="8 9">
    <name type="scientific">Marinibacterium profundimaris</name>
    <dbReference type="NCBI Taxonomy" id="1679460"/>
    <lineage>
        <taxon>Bacteria</taxon>
        <taxon>Pseudomonadati</taxon>
        <taxon>Pseudomonadota</taxon>
        <taxon>Alphaproteobacteria</taxon>
        <taxon>Rhodobacterales</taxon>
        <taxon>Paracoccaceae</taxon>
        <taxon>Marinibacterium</taxon>
    </lineage>
</organism>
<feature type="active site" description="Charge relay system" evidence="5">
    <location>
        <position position="296"/>
    </location>
</feature>
<evidence type="ECO:0000313" key="8">
    <source>
        <dbReference type="EMBL" id="OWU76131.1"/>
    </source>
</evidence>
<keyword evidence="4 5" id="KW-0720">Serine protease</keyword>
<dbReference type="Pfam" id="PF00082">
    <property type="entry name" value="Peptidase_S8"/>
    <property type="match status" value="1"/>
</dbReference>
<dbReference type="PROSITE" id="PS00136">
    <property type="entry name" value="SUBTILASE_ASP"/>
    <property type="match status" value="1"/>
</dbReference>
<dbReference type="PANTHER" id="PTHR43806">
    <property type="entry name" value="PEPTIDASE S8"/>
    <property type="match status" value="1"/>
</dbReference>
<dbReference type="AlphaFoldDB" id="A0A225NNS6"/>
<dbReference type="InterPro" id="IPR036852">
    <property type="entry name" value="Peptidase_S8/S53_dom_sf"/>
</dbReference>
<proteinExistence type="inferred from homology"/>
<dbReference type="Proteomes" id="UP000215377">
    <property type="component" value="Unassembled WGS sequence"/>
</dbReference>
<evidence type="ECO:0000256" key="2">
    <source>
        <dbReference type="ARBA" id="ARBA00022670"/>
    </source>
</evidence>
<reference evidence="8 9" key="1">
    <citation type="submission" date="2013-04" db="EMBL/GenBank/DDBJ databases">
        <title>Oceanicola sp. 22II1-22F33 Genome Sequencing.</title>
        <authorList>
            <person name="Lai Q."/>
            <person name="Li G."/>
            <person name="Shao Z."/>
        </authorList>
    </citation>
    <scope>NUCLEOTIDE SEQUENCE [LARGE SCALE GENOMIC DNA]</scope>
    <source>
        <strain evidence="8 9">22II1-22F33</strain>
    </source>
</reference>
<dbReference type="InterPro" id="IPR023828">
    <property type="entry name" value="Peptidase_S8_Ser-AS"/>
</dbReference>
<keyword evidence="3 5" id="KW-0378">Hydrolase</keyword>
<feature type="active site" description="Charge relay system" evidence="5">
    <location>
        <position position="109"/>
    </location>
</feature>
<accession>A0A225NNS6</accession>
<protein>
    <recommendedName>
        <fullName evidence="7">Peptidase S8/S53 domain-containing protein</fullName>
    </recommendedName>
</protein>
<dbReference type="PROSITE" id="PS00138">
    <property type="entry name" value="SUBTILASE_SER"/>
    <property type="match status" value="1"/>
</dbReference>
<evidence type="ECO:0000256" key="3">
    <source>
        <dbReference type="ARBA" id="ARBA00022801"/>
    </source>
</evidence>
<evidence type="ECO:0000256" key="5">
    <source>
        <dbReference type="PROSITE-ProRule" id="PRU01240"/>
    </source>
</evidence>
<dbReference type="GO" id="GO:0006508">
    <property type="term" value="P:proteolysis"/>
    <property type="evidence" value="ECO:0007669"/>
    <property type="project" value="UniProtKB-KW"/>
</dbReference>
<dbReference type="InterPro" id="IPR015500">
    <property type="entry name" value="Peptidase_S8_subtilisin-rel"/>
</dbReference>
<evidence type="ECO:0000256" key="4">
    <source>
        <dbReference type="ARBA" id="ARBA00022825"/>
    </source>
</evidence>
<dbReference type="Gene3D" id="3.40.50.200">
    <property type="entry name" value="Peptidase S8/S53 domain"/>
    <property type="match status" value="1"/>
</dbReference>
<dbReference type="SUPFAM" id="SSF52743">
    <property type="entry name" value="Subtilisin-like"/>
    <property type="match status" value="1"/>
</dbReference>
<sequence>MEPPVLTVDTLDAVEGERAELASEAETVAIGLSIPFTLVAPYATEADDGRGDNWGIAAIGAEETDACAGQGVKVAVLDTGIAEDHPAFDGLDPLTENFTDDVPEDTDGHGTHCASTIFGQDVDGRRLGVARGVRRPLIGKVMGRGGGDSETILEGLLWARRNGARVISMSLGMDFAGFHRQLLSRGWSQVDATALALQGYRDNLRLFDRIAALFGDATATDAPVLISAAGNDSRRPECEIGTAAPASAAGILSVGAIDTHGNIAAFSNSAPDCVAPGVGILGAAQDGRLVRLSGTSMAAPHVAGVAVLQAAALARNGFFTGQDLRTALLARARTLPGLSRAERGRGLVMV</sequence>
<comment type="caution">
    <text evidence="8">The sequence shown here is derived from an EMBL/GenBank/DDBJ whole genome shotgun (WGS) entry which is preliminary data.</text>
</comment>
<dbReference type="EMBL" id="AQQR01000002">
    <property type="protein sequence ID" value="OWU76131.1"/>
    <property type="molecule type" value="Genomic_DNA"/>
</dbReference>
<keyword evidence="2 5" id="KW-0645">Protease</keyword>
<gene>
    <name evidence="8" type="ORF">ATO3_05320</name>
</gene>
<dbReference type="InterPro" id="IPR000209">
    <property type="entry name" value="Peptidase_S8/S53_dom"/>
</dbReference>
<feature type="active site" description="Charge relay system" evidence="5">
    <location>
        <position position="78"/>
    </location>
</feature>
<evidence type="ECO:0000256" key="1">
    <source>
        <dbReference type="ARBA" id="ARBA00011073"/>
    </source>
</evidence>
<dbReference type="InterPro" id="IPR023827">
    <property type="entry name" value="Peptidase_S8_Asp-AS"/>
</dbReference>
<name>A0A225NNS6_9RHOB</name>
<dbReference type="InterPro" id="IPR050131">
    <property type="entry name" value="Peptidase_S8_subtilisin-like"/>
</dbReference>
<dbReference type="PRINTS" id="PR00723">
    <property type="entry name" value="SUBTILISIN"/>
</dbReference>